<keyword evidence="5" id="KW-1185">Reference proteome</keyword>
<dbReference type="EMBL" id="FQZR01000008">
    <property type="protein sequence ID" value="SHJ63383.1"/>
    <property type="molecule type" value="Genomic_DNA"/>
</dbReference>
<keyword evidence="1" id="KW-0175">Coiled coil</keyword>
<sequence length="124" mass="14112">MRVKPIEELISVLSEQAKQVEQLENLAETLIQDPQQGQRYRSVLEEKARLLSGLAQLTHPITKKMPTEKASPVKLQLSKFAQSATTSLRIGSPFYMSALLYPQDYQQGQPNDLELFIEQLKDLQ</sequence>
<reference evidence="3 4" key="1">
    <citation type="submission" date="2016-11" db="EMBL/GenBank/DDBJ databases">
        <authorList>
            <person name="Varghese N."/>
            <person name="Submissions S."/>
        </authorList>
    </citation>
    <scope>NUCLEOTIDE SEQUENCE [LARGE SCALE GENOMIC DNA]</scope>
    <source>
        <strain evidence="3 4">DSM 17919</strain>
    </source>
</reference>
<evidence type="ECO:0000313" key="3">
    <source>
        <dbReference type="EMBL" id="SHJ63383.1"/>
    </source>
</evidence>
<evidence type="ECO:0000256" key="1">
    <source>
        <dbReference type="SAM" id="Coils"/>
    </source>
</evidence>
<gene>
    <name evidence="2" type="ORF">AB2Z07_15790</name>
    <name evidence="3" type="ORF">SAMN05660830_02898</name>
</gene>
<dbReference type="RefSeq" id="WP_019999498.1">
    <property type="nucleotide sequence ID" value="NZ_CP192217.1"/>
</dbReference>
<protein>
    <submittedName>
        <fullName evidence="3">Uncharacterized protein</fullName>
    </submittedName>
</protein>
<organism evidence="3 4">
    <name type="scientific">Halodesulfovibrio aestuarii</name>
    <dbReference type="NCBI Taxonomy" id="126333"/>
    <lineage>
        <taxon>Bacteria</taxon>
        <taxon>Pseudomonadati</taxon>
        <taxon>Thermodesulfobacteriota</taxon>
        <taxon>Desulfovibrionia</taxon>
        <taxon>Desulfovibrionales</taxon>
        <taxon>Desulfovibrionaceae</taxon>
        <taxon>Halodesulfovibrio</taxon>
    </lineage>
</organism>
<dbReference type="Proteomes" id="UP000184001">
    <property type="component" value="Unassembled WGS sequence"/>
</dbReference>
<evidence type="ECO:0000313" key="5">
    <source>
        <dbReference type="Proteomes" id="UP001568358"/>
    </source>
</evidence>
<evidence type="ECO:0000313" key="2">
    <source>
        <dbReference type="EMBL" id="MEZ6854966.1"/>
    </source>
</evidence>
<reference evidence="2 5" key="2">
    <citation type="submission" date="2024-07" db="EMBL/GenBank/DDBJ databases">
        <title>Active virus-host system and metabolic interactions in a Lokiarchaeon culture.</title>
        <authorList>
            <person name="Ponce Toledo R.I."/>
            <person name="Rodrigues Oliveira T."/>
            <person name="Schleper C."/>
        </authorList>
    </citation>
    <scope>NUCLEOTIDE SEQUENCE [LARGE SCALE GENOMIC DNA]</scope>
    <source>
        <strain evidence="2 5">B35</strain>
    </source>
</reference>
<proteinExistence type="predicted"/>
<feature type="coiled-coil region" evidence="1">
    <location>
        <begin position="6"/>
        <end position="33"/>
    </location>
</feature>
<dbReference type="AlphaFoldDB" id="A0A8G2FA14"/>
<evidence type="ECO:0000313" key="4">
    <source>
        <dbReference type="Proteomes" id="UP000184001"/>
    </source>
</evidence>
<name>A0A8G2FA14_9BACT</name>
<comment type="caution">
    <text evidence="3">The sequence shown here is derived from an EMBL/GenBank/DDBJ whole genome shotgun (WGS) entry which is preliminary data.</text>
</comment>
<dbReference type="Proteomes" id="UP001568358">
    <property type="component" value="Unassembled WGS sequence"/>
</dbReference>
<dbReference type="EMBL" id="JBFSOO010000017">
    <property type="protein sequence ID" value="MEZ6854966.1"/>
    <property type="molecule type" value="Genomic_DNA"/>
</dbReference>
<accession>A0A8G2FA14</accession>